<feature type="domain" description="SAP" evidence="4">
    <location>
        <begin position="36"/>
        <end position="70"/>
    </location>
</feature>
<reference evidence="6" key="1">
    <citation type="submission" date="2025-08" db="UniProtKB">
        <authorList>
            <consortium name="RefSeq"/>
        </authorList>
    </citation>
    <scope>IDENTIFICATION</scope>
    <source>
        <tissue evidence="6">Whole Larva</tissue>
    </source>
</reference>
<feature type="region of interest" description="Disordered" evidence="3">
    <location>
        <begin position="209"/>
        <end position="235"/>
    </location>
</feature>
<feature type="compositionally biased region" description="Low complexity" evidence="3">
    <location>
        <begin position="272"/>
        <end position="292"/>
    </location>
</feature>
<dbReference type="SUPFAM" id="SSF68906">
    <property type="entry name" value="SAP domain"/>
    <property type="match status" value="1"/>
</dbReference>
<feature type="compositionally biased region" description="Acidic residues" evidence="3">
    <location>
        <begin position="88"/>
        <end position="100"/>
    </location>
</feature>
<name>A0ABM1M0A0_NICVS</name>
<dbReference type="Proteomes" id="UP000695000">
    <property type="component" value="Unplaced"/>
</dbReference>
<dbReference type="SMART" id="SM00513">
    <property type="entry name" value="SAP"/>
    <property type="match status" value="1"/>
</dbReference>
<evidence type="ECO:0000259" key="4">
    <source>
        <dbReference type="PROSITE" id="PS50800"/>
    </source>
</evidence>
<feature type="region of interest" description="Disordered" evidence="3">
    <location>
        <begin position="88"/>
        <end position="172"/>
    </location>
</feature>
<dbReference type="PANTHER" id="PTHR46551:SF1">
    <property type="entry name" value="SAP DOMAIN-CONTAINING RIBONUCLEOPROTEIN"/>
    <property type="match status" value="1"/>
</dbReference>
<keyword evidence="5" id="KW-1185">Reference proteome</keyword>
<dbReference type="Gene3D" id="1.10.720.30">
    <property type="entry name" value="SAP domain"/>
    <property type="match status" value="1"/>
</dbReference>
<gene>
    <name evidence="6" type="primary">LOC108556398</name>
</gene>
<feature type="region of interest" description="Disordered" evidence="3">
    <location>
        <begin position="254"/>
        <end position="297"/>
    </location>
</feature>
<dbReference type="InterPro" id="IPR052240">
    <property type="entry name" value="SAP_domain_ribonucleoprotein"/>
</dbReference>
<dbReference type="GO" id="GO:1990904">
    <property type="term" value="C:ribonucleoprotein complex"/>
    <property type="evidence" value="ECO:0007669"/>
    <property type="project" value="UniProtKB-KW"/>
</dbReference>
<evidence type="ECO:0000256" key="2">
    <source>
        <dbReference type="ARBA" id="ARBA00046328"/>
    </source>
</evidence>
<feature type="compositionally biased region" description="Basic and acidic residues" evidence="3">
    <location>
        <begin position="160"/>
        <end position="172"/>
    </location>
</feature>
<dbReference type="Pfam" id="PF02037">
    <property type="entry name" value="SAP"/>
    <property type="match status" value="1"/>
</dbReference>
<dbReference type="InterPro" id="IPR003034">
    <property type="entry name" value="SAP_dom"/>
</dbReference>
<sequence length="311" mass="34099">MNNSEVAAIAEAVFDEEEVLISGDTTMENADEIMDVSKLKVSELRKELKARNLSTTGNKQELMERLQTVMKTSSKSELEAEDLDEALLNEDDDEHIEENDSVLSELDSQLDVSTSSIKLKRKSTELEQSPKQPKKIVLNRSSSNCEEKPEPEGVVSSPSAEKEDGDKGEEKKIIKLSQLTAKERLEMRAKKFGVPLPADAQKLARAERFGAGNNTISSSTNGSSKNNRISASPAANVDVLKQRAERFGVSVSTALTKLENEEKLQKRKARFATSSVSTTTAEPTASAEPTPSNDQDAKALQRLQRFSQTPA</sequence>
<feature type="compositionally biased region" description="Low complexity" evidence="3">
    <location>
        <begin position="212"/>
        <end position="227"/>
    </location>
</feature>
<dbReference type="GeneID" id="108556398"/>
<keyword evidence="6" id="KW-0687">Ribonucleoprotein</keyword>
<protein>
    <submittedName>
        <fullName evidence="6">SAP domain-containing ribonucleoprotein</fullName>
    </submittedName>
</protein>
<dbReference type="PROSITE" id="PS50800">
    <property type="entry name" value="SAP"/>
    <property type="match status" value="1"/>
</dbReference>
<comment type="similarity">
    <text evidence="2">Belongs to the SAP domain-containing ribonucleoprotein family.</text>
</comment>
<dbReference type="PANTHER" id="PTHR46551">
    <property type="entry name" value="SAP DOMAIN-CONTAINING RIBONUCLEOPROTEIN"/>
    <property type="match status" value="1"/>
</dbReference>
<evidence type="ECO:0000256" key="3">
    <source>
        <dbReference type="SAM" id="MobiDB-lite"/>
    </source>
</evidence>
<evidence type="ECO:0000313" key="5">
    <source>
        <dbReference type="Proteomes" id="UP000695000"/>
    </source>
</evidence>
<feature type="compositionally biased region" description="Polar residues" evidence="3">
    <location>
        <begin position="106"/>
        <end position="117"/>
    </location>
</feature>
<dbReference type="RefSeq" id="XP_017768000.1">
    <property type="nucleotide sequence ID" value="XM_017912511.1"/>
</dbReference>
<evidence type="ECO:0000313" key="6">
    <source>
        <dbReference type="RefSeq" id="XP_017768000.1"/>
    </source>
</evidence>
<evidence type="ECO:0000256" key="1">
    <source>
        <dbReference type="ARBA" id="ARBA00022553"/>
    </source>
</evidence>
<proteinExistence type="inferred from homology"/>
<organism evidence="5 6">
    <name type="scientific">Nicrophorus vespilloides</name>
    <name type="common">Boreal carrion beetle</name>
    <dbReference type="NCBI Taxonomy" id="110193"/>
    <lineage>
        <taxon>Eukaryota</taxon>
        <taxon>Metazoa</taxon>
        <taxon>Ecdysozoa</taxon>
        <taxon>Arthropoda</taxon>
        <taxon>Hexapoda</taxon>
        <taxon>Insecta</taxon>
        <taxon>Pterygota</taxon>
        <taxon>Neoptera</taxon>
        <taxon>Endopterygota</taxon>
        <taxon>Coleoptera</taxon>
        <taxon>Polyphaga</taxon>
        <taxon>Staphyliniformia</taxon>
        <taxon>Silphidae</taxon>
        <taxon>Nicrophorinae</taxon>
        <taxon>Nicrophorus</taxon>
    </lineage>
</organism>
<keyword evidence="1" id="KW-0597">Phosphoprotein</keyword>
<dbReference type="InterPro" id="IPR036361">
    <property type="entry name" value="SAP_dom_sf"/>
</dbReference>
<accession>A0ABM1M0A0</accession>